<evidence type="ECO:0000313" key="1">
    <source>
        <dbReference type="EMBL" id="KAF2887916.1"/>
    </source>
</evidence>
<name>A0A8K0CLN5_IGNLU</name>
<gene>
    <name evidence="1" type="ORF">ILUMI_18257</name>
</gene>
<accession>A0A8K0CLN5</accession>
<dbReference type="AlphaFoldDB" id="A0A8K0CLN5"/>
<evidence type="ECO:0000313" key="2">
    <source>
        <dbReference type="Proteomes" id="UP000801492"/>
    </source>
</evidence>
<sequence>MSDGFPHITVQHELLERNIIFNFNAERCKNAGLKSIPDAENYELIKLRRVYHFNKDTPDSIILTILEPIFLLVNKGIDFNNPGGYFGNQCIIENSANENENVTNSTGTKRRLASDATVEDEIIIEHISGSLPKKVNRLHTLVRSPPISCDTQENEIVNNCAINKDMYSNNCNALGTSEVMSNLTFKMNPLDHNNMHNEHNKNNQKEVDISDESQSVKINAVATCSNETSKIDFGILDELAINEVIIDDRKVMKCHEDSLFQENIKNPYISKRIVSEYIFHSKQAENFQPYINPVLEEHSYNARIMFEGDDGEKMSKSVNDEINTDETTIKLSEAPKLQNTNLFEQTKHFATQSSASKEIISNNNGVFPGDNYVKLEFNNEDAEIFSGENEHCIQNAYTEQNNNTTKILLDCTPENTSINVNLSDQDLNVKEPYTKRYKISDSDFMGFTKEEQDKDL</sequence>
<protein>
    <submittedName>
        <fullName evidence="1">Uncharacterized protein</fullName>
    </submittedName>
</protein>
<dbReference type="Proteomes" id="UP000801492">
    <property type="component" value="Unassembled WGS sequence"/>
</dbReference>
<proteinExistence type="predicted"/>
<keyword evidence="2" id="KW-1185">Reference proteome</keyword>
<feature type="non-terminal residue" evidence="1">
    <location>
        <position position="456"/>
    </location>
</feature>
<dbReference type="EMBL" id="VTPC01081143">
    <property type="protein sequence ID" value="KAF2887916.1"/>
    <property type="molecule type" value="Genomic_DNA"/>
</dbReference>
<organism evidence="1 2">
    <name type="scientific">Ignelater luminosus</name>
    <name type="common">Cucubano</name>
    <name type="synonym">Pyrophorus luminosus</name>
    <dbReference type="NCBI Taxonomy" id="2038154"/>
    <lineage>
        <taxon>Eukaryota</taxon>
        <taxon>Metazoa</taxon>
        <taxon>Ecdysozoa</taxon>
        <taxon>Arthropoda</taxon>
        <taxon>Hexapoda</taxon>
        <taxon>Insecta</taxon>
        <taxon>Pterygota</taxon>
        <taxon>Neoptera</taxon>
        <taxon>Endopterygota</taxon>
        <taxon>Coleoptera</taxon>
        <taxon>Polyphaga</taxon>
        <taxon>Elateriformia</taxon>
        <taxon>Elateroidea</taxon>
        <taxon>Elateridae</taxon>
        <taxon>Agrypninae</taxon>
        <taxon>Pyrophorini</taxon>
        <taxon>Ignelater</taxon>
    </lineage>
</organism>
<reference evidence="1" key="1">
    <citation type="submission" date="2019-08" db="EMBL/GenBank/DDBJ databases">
        <title>The genome of the North American firefly Photinus pyralis.</title>
        <authorList>
            <consortium name="Photinus pyralis genome working group"/>
            <person name="Fallon T.R."/>
            <person name="Sander Lower S.E."/>
            <person name="Weng J.-K."/>
        </authorList>
    </citation>
    <scope>NUCLEOTIDE SEQUENCE</scope>
    <source>
        <strain evidence="1">TRF0915ILg1</strain>
        <tissue evidence="1">Whole body</tissue>
    </source>
</reference>
<comment type="caution">
    <text evidence="1">The sequence shown here is derived from an EMBL/GenBank/DDBJ whole genome shotgun (WGS) entry which is preliminary data.</text>
</comment>